<sequence length="239" mass="26126">MAQSVGQRVIQTLQTTVIGQTGVSPTGAVIFLHGSGDNGHGVQDWVQGLMNQQFMFSHLKVIFPSAPFMPYTLYGGDPSTVWFDRLDLSPMAPEHLESVNSMAENLKALVLKEVDSGIPLERIAIGGFSMGGAMSLHLAYRYLPQVAGVFGLSCFLNENSEVYKALEVGQLENQTAPPLFQTHGDNDTLVPSAWGNATHLKLSQLGVNASFRSFPRTEHELKKPALKALYSWLLDRIPV</sequence>
<dbReference type="GO" id="GO:0005737">
    <property type="term" value="C:cytoplasm"/>
    <property type="evidence" value="ECO:0007669"/>
    <property type="project" value="TreeGrafter"/>
</dbReference>
<accession>A0A8S1CK46</accession>
<name>A0A8S1CK46_9INSE</name>
<comment type="caution">
    <text evidence="5">The sequence shown here is derived from an EMBL/GenBank/DDBJ whole genome shotgun (WGS) entry which is preliminary data.</text>
</comment>
<dbReference type="EC" id="3.1.2.22" evidence="2"/>
<evidence type="ECO:0000313" key="5">
    <source>
        <dbReference type="EMBL" id="CAB3370689.1"/>
    </source>
</evidence>
<evidence type="ECO:0000259" key="4">
    <source>
        <dbReference type="Pfam" id="PF02230"/>
    </source>
</evidence>
<comment type="similarity">
    <text evidence="1">Belongs to the AB hydrolase superfamily. AB hydrolase 2 family.</text>
</comment>
<evidence type="ECO:0000256" key="2">
    <source>
        <dbReference type="ARBA" id="ARBA00012423"/>
    </source>
</evidence>
<dbReference type="InterPro" id="IPR050565">
    <property type="entry name" value="LYPA1-2/EST-like"/>
</dbReference>
<feature type="domain" description="Phospholipase/carboxylesterase/thioesterase" evidence="4">
    <location>
        <begin position="17"/>
        <end position="233"/>
    </location>
</feature>
<dbReference type="OrthoDB" id="2418081at2759"/>
<organism evidence="5 6">
    <name type="scientific">Cloeon dipterum</name>
    <dbReference type="NCBI Taxonomy" id="197152"/>
    <lineage>
        <taxon>Eukaryota</taxon>
        <taxon>Metazoa</taxon>
        <taxon>Ecdysozoa</taxon>
        <taxon>Arthropoda</taxon>
        <taxon>Hexapoda</taxon>
        <taxon>Insecta</taxon>
        <taxon>Pterygota</taxon>
        <taxon>Palaeoptera</taxon>
        <taxon>Ephemeroptera</taxon>
        <taxon>Pisciforma</taxon>
        <taxon>Baetidae</taxon>
        <taxon>Cloeon</taxon>
    </lineage>
</organism>
<dbReference type="SUPFAM" id="SSF53474">
    <property type="entry name" value="alpha/beta-Hydrolases"/>
    <property type="match status" value="1"/>
</dbReference>
<evidence type="ECO:0000313" key="6">
    <source>
        <dbReference type="Proteomes" id="UP000494165"/>
    </source>
</evidence>
<reference evidence="5 6" key="1">
    <citation type="submission" date="2020-04" db="EMBL/GenBank/DDBJ databases">
        <authorList>
            <person name="Alioto T."/>
            <person name="Alioto T."/>
            <person name="Gomez Garrido J."/>
        </authorList>
    </citation>
    <scope>NUCLEOTIDE SEQUENCE [LARGE SCALE GENOMIC DNA]</scope>
</reference>
<dbReference type="InterPro" id="IPR029058">
    <property type="entry name" value="AB_hydrolase_fold"/>
</dbReference>
<dbReference type="Proteomes" id="UP000494165">
    <property type="component" value="Unassembled WGS sequence"/>
</dbReference>
<dbReference type="AlphaFoldDB" id="A0A8S1CK46"/>
<dbReference type="EMBL" id="CADEPI010000054">
    <property type="protein sequence ID" value="CAB3370689.1"/>
    <property type="molecule type" value="Genomic_DNA"/>
</dbReference>
<keyword evidence="6" id="KW-1185">Reference proteome</keyword>
<proteinExistence type="inferred from homology"/>
<dbReference type="Gene3D" id="3.40.50.1820">
    <property type="entry name" value="alpha/beta hydrolase"/>
    <property type="match status" value="1"/>
</dbReference>
<dbReference type="GO" id="GO:0008474">
    <property type="term" value="F:palmitoyl-(protein) hydrolase activity"/>
    <property type="evidence" value="ECO:0007669"/>
    <property type="project" value="UniProtKB-EC"/>
</dbReference>
<dbReference type="GO" id="GO:0052689">
    <property type="term" value="F:carboxylic ester hydrolase activity"/>
    <property type="evidence" value="ECO:0007669"/>
    <property type="project" value="TreeGrafter"/>
</dbReference>
<keyword evidence="3" id="KW-0378">Hydrolase</keyword>
<dbReference type="PANTHER" id="PTHR10655:SF17">
    <property type="entry name" value="LYSOPHOSPHOLIPASE-LIKE PROTEIN 1"/>
    <property type="match status" value="1"/>
</dbReference>
<dbReference type="Pfam" id="PF02230">
    <property type="entry name" value="Abhydrolase_2"/>
    <property type="match status" value="1"/>
</dbReference>
<dbReference type="PANTHER" id="PTHR10655">
    <property type="entry name" value="LYSOPHOSPHOLIPASE-RELATED"/>
    <property type="match status" value="1"/>
</dbReference>
<evidence type="ECO:0000256" key="1">
    <source>
        <dbReference type="ARBA" id="ARBA00006499"/>
    </source>
</evidence>
<evidence type="ECO:0000256" key="3">
    <source>
        <dbReference type="ARBA" id="ARBA00022801"/>
    </source>
</evidence>
<protein>
    <recommendedName>
        <fullName evidence="2">palmitoyl-protein hydrolase</fullName>
        <ecNumber evidence="2">3.1.2.22</ecNumber>
    </recommendedName>
</protein>
<gene>
    <name evidence="5" type="ORF">CLODIP_2_CD04494</name>
</gene>
<dbReference type="InterPro" id="IPR003140">
    <property type="entry name" value="PLipase/COase/thioEstase"/>
</dbReference>